<protein>
    <recommendedName>
        <fullName evidence="3">26 kDa periplasmic immunogenic protein</fullName>
    </recommendedName>
</protein>
<dbReference type="AlphaFoldDB" id="A0A6V8PIY7"/>
<dbReference type="Proteomes" id="UP000568877">
    <property type="component" value="Unassembled WGS sequence"/>
</dbReference>
<dbReference type="PANTHER" id="PTHR34387:SF2">
    <property type="entry name" value="SLR1258 PROTEIN"/>
    <property type="match status" value="1"/>
</dbReference>
<dbReference type="PANTHER" id="PTHR34387">
    <property type="entry name" value="SLR1258 PROTEIN"/>
    <property type="match status" value="1"/>
</dbReference>
<reference evidence="1 2" key="1">
    <citation type="journal article" date="2020" name="Front. Microbiol.">
        <title>Single-cell genomics of novel Actinobacteria with the Wood-Ljungdahl pathway discovered in a serpentinizing system.</title>
        <authorList>
            <person name="Merino N."/>
            <person name="Kawai M."/>
            <person name="Boyd E.S."/>
            <person name="Colman D.R."/>
            <person name="McGlynn S.E."/>
            <person name="Nealson K.H."/>
            <person name="Kurokawa K."/>
            <person name="Hongoh Y."/>
        </authorList>
    </citation>
    <scope>NUCLEOTIDE SEQUENCE [LARGE SCALE GENOMIC DNA]</scope>
    <source>
        <strain evidence="1 2">S42</strain>
    </source>
</reference>
<dbReference type="InterPro" id="IPR007497">
    <property type="entry name" value="SIMPL/DUF541"/>
</dbReference>
<name>A0A6V8PIY7_9ACTN</name>
<sequence length="260" mass="27711">MSASKSWTAKFILIGLIFLLTLLVVGCVPQPKEAREPTPVTQVPVTTQIPRTLAVSGEGRAIATSDVATVNIGVELRDKTAEKAMNRNSEIMQKVIQAIREMGIPEEDITTVGVNLHPHYNYPQEGAPEIVGYYVSNQVIVTVRETQKVSDLIAKAAKAGATSIYGVQFDVSPGNKAKMEALNDAYTNAKTKAEALAAAMGVRLKEVYSARESGVAAPIPGAYSGYHFVGAGGDGEIIPPPVAGQNIEIRAAVEITYMIE</sequence>
<organism evidence="1 2">
    <name type="scientific">Candidatus Hakubella thermalkaliphila</name>
    <dbReference type="NCBI Taxonomy" id="2754717"/>
    <lineage>
        <taxon>Bacteria</taxon>
        <taxon>Bacillati</taxon>
        <taxon>Actinomycetota</taxon>
        <taxon>Actinomycetota incertae sedis</taxon>
        <taxon>Candidatus Hakubellales</taxon>
        <taxon>Candidatus Hakubellaceae</taxon>
        <taxon>Candidatus Hakubella</taxon>
    </lineage>
</organism>
<evidence type="ECO:0000313" key="2">
    <source>
        <dbReference type="Proteomes" id="UP000568877"/>
    </source>
</evidence>
<comment type="caution">
    <text evidence="1">The sequence shown here is derived from an EMBL/GenBank/DDBJ whole genome shotgun (WGS) entry which is preliminary data.</text>
</comment>
<dbReference type="InterPro" id="IPR052022">
    <property type="entry name" value="26kDa_periplasmic_antigen"/>
</dbReference>
<dbReference type="PROSITE" id="PS51257">
    <property type="entry name" value="PROKAR_LIPOPROTEIN"/>
    <property type="match status" value="1"/>
</dbReference>
<dbReference type="Gene3D" id="3.30.70.2970">
    <property type="entry name" value="Protein of unknown function (DUF541), domain 2"/>
    <property type="match status" value="1"/>
</dbReference>
<dbReference type="Pfam" id="PF04402">
    <property type="entry name" value="SIMPL"/>
    <property type="match status" value="1"/>
</dbReference>
<dbReference type="EMBL" id="BLSA01000050">
    <property type="protein sequence ID" value="GFP32263.1"/>
    <property type="molecule type" value="Genomic_DNA"/>
</dbReference>
<evidence type="ECO:0008006" key="3">
    <source>
        <dbReference type="Google" id="ProtNLM"/>
    </source>
</evidence>
<dbReference type="Gene3D" id="3.30.110.170">
    <property type="entry name" value="Protein of unknown function (DUF541), domain 1"/>
    <property type="match status" value="1"/>
</dbReference>
<accession>A0A6V8PIY7</accession>
<gene>
    <name evidence="1" type="ORF">HKBW3S42_00569</name>
</gene>
<dbReference type="GO" id="GO:0006974">
    <property type="term" value="P:DNA damage response"/>
    <property type="evidence" value="ECO:0007669"/>
    <property type="project" value="TreeGrafter"/>
</dbReference>
<evidence type="ECO:0000313" key="1">
    <source>
        <dbReference type="EMBL" id="GFP32263.1"/>
    </source>
</evidence>
<proteinExistence type="predicted"/>